<proteinExistence type="predicted"/>
<dbReference type="GeneID" id="77948218"/>
<protein>
    <submittedName>
        <fullName evidence="1">Uncharacterized protein</fullName>
    </submittedName>
</protein>
<keyword evidence="2" id="KW-1185">Reference proteome</keyword>
<evidence type="ECO:0000313" key="2">
    <source>
        <dbReference type="Proteomes" id="UP000595896"/>
    </source>
</evidence>
<dbReference type="Proteomes" id="UP000595896">
    <property type="component" value="Segment"/>
</dbReference>
<reference evidence="1 2" key="1">
    <citation type="submission" date="2020-12" db="EMBL/GenBank/DDBJ databases">
        <authorList>
            <person name="Luo D."/>
            <person name="Li C."/>
            <person name="Zeng H."/>
        </authorList>
    </citation>
    <scope>NUCLEOTIDE SEQUENCE [LARGE SCALE GENOMIC DNA]</scope>
</reference>
<name>A0A7T5QXQ9_9CAUD</name>
<dbReference type="RefSeq" id="YP_010671956.1">
    <property type="nucleotide sequence ID" value="NC_070973.1"/>
</dbReference>
<dbReference type="KEGG" id="vg:77948218"/>
<dbReference type="EMBL" id="MW343794">
    <property type="protein sequence ID" value="QQG33708.1"/>
    <property type="molecule type" value="Genomic_DNA"/>
</dbReference>
<sequence>MFSSNKPTFSSAMKMFTKAQEELKAAGEVNAAELAEAEAAVAAAKEERDNINRVTSFFDNLLGKGVELSK</sequence>
<accession>A0A7T5QXQ9</accession>
<evidence type="ECO:0000313" key="1">
    <source>
        <dbReference type="EMBL" id="QQG33708.1"/>
    </source>
</evidence>
<organism evidence="1 2">
    <name type="scientific">Cronobacter phage A24</name>
    <dbReference type="NCBI Taxonomy" id="2795745"/>
    <lineage>
        <taxon>Viruses</taxon>
        <taxon>Duplodnaviria</taxon>
        <taxon>Heunggongvirae</taxon>
        <taxon>Uroviricota</taxon>
        <taxon>Caudoviricetes</taxon>
        <taxon>Grimontviridae</taxon>
        <taxon>Crifsvirus</taxon>
        <taxon>Crifsvirus A24</taxon>
    </lineage>
</organism>